<dbReference type="Proteomes" id="UP000765509">
    <property type="component" value="Unassembled WGS sequence"/>
</dbReference>
<evidence type="ECO:0000313" key="2">
    <source>
        <dbReference type="EMBL" id="MBW0553320.1"/>
    </source>
</evidence>
<accession>A0A9Q3IZM6</accession>
<evidence type="ECO:0000313" key="3">
    <source>
        <dbReference type="Proteomes" id="UP000765509"/>
    </source>
</evidence>
<protein>
    <submittedName>
        <fullName evidence="2">Uncharacterized protein</fullName>
    </submittedName>
</protein>
<dbReference type="AlphaFoldDB" id="A0A9Q3IZM6"/>
<gene>
    <name evidence="2" type="ORF">O181_093035</name>
</gene>
<keyword evidence="3" id="KW-1185">Reference proteome</keyword>
<feature type="region of interest" description="Disordered" evidence="1">
    <location>
        <begin position="111"/>
        <end position="142"/>
    </location>
</feature>
<sequence>MIVQRSQKFQWDLAQLDAKHQAEHKALNHKWDLHQACCHSSNSNLVQPSSNIIGLARPRSSFANHSISDGIDSTSQPHSETFVIGPPLLQNPFFLKFPILSEISSAESPSTLFHSSKETSSANNAPITENSNQSNTKRPRRSSISYKLTALVKSLDIDWGCSQASSKAKVTDETLSIPTNSYPEPAQKIFCENIRLDETKPAIENRPNSHLDKPQKTSPNSCAGSIEMKTKNDADCKY</sequence>
<feature type="compositionally biased region" description="Basic and acidic residues" evidence="1">
    <location>
        <begin position="200"/>
        <end position="215"/>
    </location>
</feature>
<dbReference type="EMBL" id="AVOT02059688">
    <property type="protein sequence ID" value="MBW0553320.1"/>
    <property type="molecule type" value="Genomic_DNA"/>
</dbReference>
<reference evidence="2" key="1">
    <citation type="submission" date="2021-03" db="EMBL/GenBank/DDBJ databases">
        <title>Draft genome sequence of rust myrtle Austropuccinia psidii MF-1, a brazilian biotype.</title>
        <authorList>
            <person name="Quecine M.C."/>
            <person name="Pachon D.M.R."/>
            <person name="Bonatelli M.L."/>
            <person name="Correr F.H."/>
            <person name="Franceschini L.M."/>
            <person name="Leite T.F."/>
            <person name="Margarido G.R.A."/>
            <person name="Almeida C.A."/>
            <person name="Ferrarezi J.A."/>
            <person name="Labate C.A."/>
        </authorList>
    </citation>
    <scope>NUCLEOTIDE SEQUENCE</scope>
    <source>
        <strain evidence="2">MF-1</strain>
    </source>
</reference>
<feature type="compositionally biased region" description="Basic and acidic residues" evidence="1">
    <location>
        <begin position="228"/>
        <end position="238"/>
    </location>
</feature>
<proteinExistence type="predicted"/>
<organism evidence="2 3">
    <name type="scientific">Austropuccinia psidii MF-1</name>
    <dbReference type="NCBI Taxonomy" id="1389203"/>
    <lineage>
        <taxon>Eukaryota</taxon>
        <taxon>Fungi</taxon>
        <taxon>Dikarya</taxon>
        <taxon>Basidiomycota</taxon>
        <taxon>Pucciniomycotina</taxon>
        <taxon>Pucciniomycetes</taxon>
        <taxon>Pucciniales</taxon>
        <taxon>Sphaerophragmiaceae</taxon>
        <taxon>Austropuccinia</taxon>
    </lineage>
</organism>
<comment type="caution">
    <text evidence="2">The sequence shown here is derived from an EMBL/GenBank/DDBJ whole genome shotgun (WGS) entry which is preliminary data.</text>
</comment>
<evidence type="ECO:0000256" key="1">
    <source>
        <dbReference type="SAM" id="MobiDB-lite"/>
    </source>
</evidence>
<feature type="region of interest" description="Disordered" evidence="1">
    <location>
        <begin position="200"/>
        <end position="238"/>
    </location>
</feature>
<name>A0A9Q3IZM6_9BASI</name>